<keyword evidence="10" id="KW-0411">Iron-sulfur</keyword>
<dbReference type="InterPro" id="IPR051536">
    <property type="entry name" value="UDG_Type-4/5"/>
</dbReference>
<gene>
    <name evidence="13" type="ORF">GCM10011498_14040</name>
</gene>
<dbReference type="NCBIfam" id="TIGR00758">
    <property type="entry name" value="UDG_fam4"/>
    <property type="match status" value="1"/>
</dbReference>
<reference evidence="13" key="2">
    <citation type="submission" date="2020-09" db="EMBL/GenBank/DDBJ databases">
        <authorList>
            <person name="Sun Q."/>
            <person name="Zhou Y."/>
        </authorList>
    </citation>
    <scope>NUCLEOTIDE SEQUENCE</scope>
    <source>
        <strain evidence="13">CGMCC 1.15880</strain>
    </source>
</reference>
<evidence type="ECO:0000256" key="1">
    <source>
        <dbReference type="ARBA" id="ARBA00001400"/>
    </source>
</evidence>
<dbReference type="CDD" id="cd10030">
    <property type="entry name" value="UDG-F4_TTUDGA_SPO1dp_like"/>
    <property type="match status" value="1"/>
</dbReference>
<dbReference type="Proteomes" id="UP000628017">
    <property type="component" value="Unassembled WGS sequence"/>
</dbReference>
<dbReference type="EMBL" id="BMKA01000002">
    <property type="protein sequence ID" value="GGA14974.1"/>
    <property type="molecule type" value="Genomic_DNA"/>
</dbReference>
<accession>A0A916VPH7</accession>
<evidence type="ECO:0000256" key="11">
    <source>
        <dbReference type="ARBA" id="ARBA00023204"/>
    </source>
</evidence>
<comment type="similarity">
    <text evidence="2">Belongs to the uracil-DNA glycosylase (UDG) superfamily. Type 4 (UDGa) family.</text>
</comment>
<keyword evidence="14" id="KW-1185">Reference proteome</keyword>
<comment type="caution">
    <text evidence="13">The sequence shown here is derived from an EMBL/GenBank/DDBJ whole genome shotgun (WGS) entry which is preliminary data.</text>
</comment>
<dbReference type="GO" id="GO:0004844">
    <property type="term" value="F:uracil DNA N-glycosylase activity"/>
    <property type="evidence" value="ECO:0007669"/>
    <property type="project" value="UniProtKB-EC"/>
</dbReference>
<name>A0A916VPH7_9RHOB</name>
<organism evidence="13 14">
    <name type="scientific">Neptunicoccus cionae</name>
    <dbReference type="NCBI Taxonomy" id="2035344"/>
    <lineage>
        <taxon>Bacteria</taxon>
        <taxon>Pseudomonadati</taxon>
        <taxon>Pseudomonadota</taxon>
        <taxon>Alphaproteobacteria</taxon>
        <taxon>Rhodobacterales</taxon>
        <taxon>Paracoccaceae</taxon>
        <taxon>Neptunicoccus</taxon>
    </lineage>
</organism>
<dbReference type="Gene3D" id="3.40.470.10">
    <property type="entry name" value="Uracil-DNA glycosylase-like domain"/>
    <property type="match status" value="1"/>
</dbReference>
<dbReference type="InterPro" id="IPR036895">
    <property type="entry name" value="Uracil-DNA_glycosylase-like_sf"/>
</dbReference>
<dbReference type="SMART" id="SM00987">
    <property type="entry name" value="UreE_C"/>
    <property type="match status" value="1"/>
</dbReference>
<dbReference type="EC" id="3.2.2.27" evidence="3"/>
<evidence type="ECO:0000313" key="13">
    <source>
        <dbReference type="EMBL" id="GGA14974.1"/>
    </source>
</evidence>
<dbReference type="SMART" id="SM00986">
    <property type="entry name" value="UDG"/>
    <property type="match status" value="1"/>
</dbReference>
<evidence type="ECO:0000256" key="4">
    <source>
        <dbReference type="ARBA" id="ARBA00019403"/>
    </source>
</evidence>
<dbReference type="GO" id="GO:0051539">
    <property type="term" value="F:4 iron, 4 sulfur cluster binding"/>
    <property type="evidence" value="ECO:0007669"/>
    <property type="project" value="UniProtKB-KW"/>
</dbReference>
<evidence type="ECO:0000313" key="14">
    <source>
        <dbReference type="Proteomes" id="UP000628017"/>
    </source>
</evidence>
<evidence type="ECO:0000256" key="8">
    <source>
        <dbReference type="ARBA" id="ARBA00022801"/>
    </source>
</evidence>
<dbReference type="InterPro" id="IPR005273">
    <property type="entry name" value="Ura-DNA_glyco_family4"/>
</dbReference>
<feature type="domain" description="Uracil-DNA glycosylase-like" evidence="12">
    <location>
        <begin position="108"/>
        <end position="259"/>
    </location>
</feature>
<proteinExistence type="inferred from homology"/>
<keyword evidence="5" id="KW-0004">4Fe-4S</keyword>
<dbReference type="PANTHER" id="PTHR33693:SF1">
    <property type="entry name" value="TYPE-4 URACIL-DNA GLYCOSYLASE"/>
    <property type="match status" value="1"/>
</dbReference>
<protein>
    <recommendedName>
        <fullName evidence="4">Type-4 uracil-DNA glycosylase</fullName>
        <ecNumber evidence="3">3.2.2.27</ecNumber>
    </recommendedName>
</protein>
<dbReference type="GO" id="GO:0006281">
    <property type="term" value="P:DNA repair"/>
    <property type="evidence" value="ECO:0007669"/>
    <property type="project" value="UniProtKB-KW"/>
</dbReference>
<dbReference type="Pfam" id="PF03167">
    <property type="entry name" value="UDG"/>
    <property type="match status" value="1"/>
</dbReference>
<keyword evidence="7" id="KW-0227">DNA damage</keyword>
<evidence type="ECO:0000259" key="12">
    <source>
        <dbReference type="SMART" id="SM00986"/>
    </source>
</evidence>
<keyword evidence="11" id="KW-0234">DNA repair</keyword>
<evidence type="ECO:0000256" key="10">
    <source>
        <dbReference type="ARBA" id="ARBA00023014"/>
    </source>
</evidence>
<evidence type="ECO:0000256" key="5">
    <source>
        <dbReference type="ARBA" id="ARBA00022485"/>
    </source>
</evidence>
<evidence type="ECO:0000256" key="6">
    <source>
        <dbReference type="ARBA" id="ARBA00022723"/>
    </source>
</evidence>
<dbReference type="PANTHER" id="PTHR33693">
    <property type="entry name" value="TYPE-5 URACIL-DNA GLYCOSYLASE"/>
    <property type="match status" value="1"/>
</dbReference>
<keyword evidence="6" id="KW-0479">Metal-binding</keyword>
<dbReference type="SUPFAM" id="SSF52141">
    <property type="entry name" value="Uracil-DNA glycosylase-like"/>
    <property type="match status" value="1"/>
</dbReference>
<reference evidence="13" key="1">
    <citation type="journal article" date="2014" name="Int. J. Syst. Evol. Microbiol.">
        <title>Complete genome sequence of Corynebacterium casei LMG S-19264T (=DSM 44701T), isolated from a smear-ripened cheese.</title>
        <authorList>
            <consortium name="US DOE Joint Genome Institute (JGI-PGF)"/>
            <person name="Walter F."/>
            <person name="Albersmeier A."/>
            <person name="Kalinowski J."/>
            <person name="Ruckert C."/>
        </authorList>
    </citation>
    <scope>NUCLEOTIDE SEQUENCE</scope>
    <source>
        <strain evidence="13">CGMCC 1.15880</strain>
    </source>
</reference>
<keyword evidence="8" id="KW-0378">Hydrolase</keyword>
<evidence type="ECO:0000256" key="2">
    <source>
        <dbReference type="ARBA" id="ARBA00006521"/>
    </source>
</evidence>
<evidence type="ECO:0000256" key="3">
    <source>
        <dbReference type="ARBA" id="ARBA00012030"/>
    </source>
</evidence>
<evidence type="ECO:0000256" key="7">
    <source>
        <dbReference type="ARBA" id="ARBA00022763"/>
    </source>
</evidence>
<evidence type="ECO:0000256" key="9">
    <source>
        <dbReference type="ARBA" id="ARBA00023004"/>
    </source>
</evidence>
<dbReference type="InterPro" id="IPR005122">
    <property type="entry name" value="Uracil-DNA_glycosylase-like"/>
</dbReference>
<keyword evidence="9" id="KW-0408">Iron</keyword>
<dbReference type="AlphaFoldDB" id="A0A916VPH7"/>
<sequence>MTDSASYFADLTALDWQIDLGADEAIQDTPVNRYEQVMTPAKGAVPKTGPNSNIKPVDVMPVLPQVQESGADIAHIMAGRCNSLADLRDALAVFEHCAIKKGARNLVLSEGHPNARVMIVGEAPSRDEDRSGAPFIGESGKLLDRMFAAIGLSRDGEDPSDALYLTNLLPWRVPQNRDPKPDEIAMMLPFLERHIALVDPDIIVPLGNIPCKALLGKTGITRLRGTWAEAFGKPVLPMFHPAALFRDPLKKRDCWADLLAIKARLTP</sequence>
<comment type="catalytic activity">
    <reaction evidence="1">
        <text>Hydrolyzes single-stranded DNA or mismatched double-stranded DNA and polynucleotides, releasing free uracil.</text>
        <dbReference type="EC" id="3.2.2.27"/>
    </reaction>
</comment>
<dbReference type="RefSeq" id="WP_188672591.1">
    <property type="nucleotide sequence ID" value="NZ_BMKA01000002.1"/>
</dbReference>
<dbReference type="GO" id="GO:0046872">
    <property type="term" value="F:metal ion binding"/>
    <property type="evidence" value="ECO:0007669"/>
    <property type="project" value="UniProtKB-KW"/>
</dbReference>